<sequence>MSIRSGVAAALVSIAVTGVGAFGAGPSAALPRSPGDTPMCAGVGTPRTVVAQPTAFEAVAFDRSGRMLVSDLMGNRLIAVDRPGAAPRKVARVESPGGIAPLPNGRVLVGSGSGPAAAVSPDSASLVEVNPGTGAHSVYADGLSMANGVVRAPDGTVYASSNIVSAIDRISPDRKVSRAWFSDSPGNGLAVSADGRTLFANVSLGDTRILAVDTATGTSRTYFRPPAGLDWVFFDDLDIDAGGTLYAPIYLGGQVWRIGRDGSHCALAENLTTPAGISVGASGAGFSATSVYVTTHAGSVIEIPGAVPSIAR</sequence>
<gene>
    <name evidence="2" type="ORF">RD149_08710</name>
</gene>
<keyword evidence="3" id="KW-1185">Reference proteome</keyword>
<dbReference type="InterPro" id="IPR013658">
    <property type="entry name" value="SGL"/>
</dbReference>
<dbReference type="Gene3D" id="2.120.10.30">
    <property type="entry name" value="TolB, C-terminal domain"/>
    <property type="match status" value="1"/>
</dbReference>
<dbReference type="Pfam" id="PF08450">
    <property type="entry name" value="SGL"/>
    <property type="match status" value="1"/>
</dbReference>
<organism evidence="2 3">
    <name type="scientific">Gordonia westfalica</name>
    <dbReference type="NCBI Taxonomy" id="158898"/>
    <lineage>
        <taxon>Bacteria</taxon>
        <taxon>Bacillati</taxon>
        <taxon>Actinomycetota</taxon>
        <taxon>Actinomycetes</taxon>
        <taxon>Mycobacteriales</taxon>
        <taxon>Gordoniaceae</taxon>
        <taxon>Gordonia</taxon>
    </lineage>
</organism>
<dbReference type="InterPro" id="IPR011042">
    <property type="entry name" value="6-blade_b-propeller_TolB-like"/>
</dbReference>
<dbReference type="RefSeq" id="WP_310950134.1">
    <property type="nucleotide sequence ID" value="NZ_JAVLUS010000006.1"/>
</dbReference>
<dbReference type="SUPFAM" id="SSF63829">
    <property type="entry name" value="Calcium-dependent phosphotriesterase"/>
    <property type="match status" value="1"/>
</dbReference>
<reference evidence="2 3" key="1">
    <citation type="submission" date="2023-08" db="EMBL/GenBank/DDBJ databases">
        <title>Bioegradation of LLDPE and BLDPE plastic by marine bacteria from coast plastic debris.</title>
        <authorList>
            <person name="Rong Z."/>
        </authorList>
    </citation>
    <scope>NUCLEOTIDE SEQUENCE [LARGE SCALE GENOMIC DNA]</scope>
    <source>
        <strain evidence="2 3">Z-2</strain>
    </source>
</reference>
<feature type="domain" description="SMP-30/Gluconolactonase/LRE-like region" evidence="1">
    <location>
        <begin position="59"/>
        <end position="295"/>
    </location>
</feature>
<protein>
    <submittedName>
        <fullName evidence="2">SMP-30/gluconolactonase/LRE family protein</fullName>
    </submittedName>
</protein>
<evidence type="ECO:0000313" key="2">
    <source>
        <dbReference type="EMBL" id="MDS1113848.1"/>
    </source>
</evidence>
<dbReference type="EMBL" id="JAVLUS010000006">
    <property type="protein sequence ID" value="MDS1113848.1"/>
    <property type="molecule type" value="Genomic_DNA"/>
</dbReference>
<evidence type="ECO:0000259" key="1">
    <source>
        <dbReference type="Pfam" id="PF08450"/>
    </source>
</evidence>
<accession>A0ABU2GQW0</accession>
<name>A0ABU2GQW0_9ACTN</name>
<proteinExistence type="predicted"/>
<evidence type="ECO:0000313" key="3">
    <source>
        <dbReference type="Proteomes" id="UP001265083"/>
    </source>
</evidence>
<dbReference type="Proteomes" id="UP001265083">
    <property type="component" value="Unassembled WGS sequence"/>
</dbReference>
<comment type="caution">
    <text evidence="2">The sequence shown here is derived from an EMBL/GenBank/DDBJ whole genome shotgun (WGS) entry which is preliminary data.</text>
</comment>